<protein>
    <recommendedName>
        <fullName evidence="3">WXG100 family type VII secretion target</fullName>
    </recommendedName>
</protein>
<gene>
    <name evidence="1" type="ORF">EJ997_08880</name>
</gene>
<dbReference type="InterPro" id="IPR036689">
    <property type="entry name" value="ESAT-6-like_sf"/>
</dbReference>
<sequence length="105" mass="11443">MATPNQIQDEDGAIIAIKNFIGTARTDLQTENTRIGGQIDSWRPQWQGEGSDSFNNFRGAWDTRFAALMATLDEFEASLGATSADFQSTDFDSGSAFRGLTATIE</sequence>
<evidence type="ECO:0000313" key="1">
    <source>
        <dbReference type="EMBL" id="AZQ77432.1"/>
    </source>
</evidence>
<evidence type="ECO:0000313" key="2">
    <source>
        <dbReference type="Proteomes" id="UP000280344"/>
    </source>
</evidence>
<dbReference type="Proteomes" id="UP000280344">
    <property type="component" value="Chromosome"/>
</dbReference>
<organism evidence="1 2">
    <name type="scientific">Flaviflexus ciconiae</name>
    <dbReference type="NCBI Taxonomy" id="2496867"/>
    <lineage>
        <taxon>Bacteria</taxon>
        <taxon>Bacillati</taxon>
        <taxon>Actinomycetota</taxon>
        <taxon>Actinomycetes</taxon>
        <taxon>Actinomycetales</taxon>
        <taxon>Actinomycetaceae</taxon>
        <taxon>Flaviflexus</taxon>
    </lineage>
</organism>
<dbReference type="Gene3D" id="1.10.287.1060">
    <property type="entry name" value="ESAT-6-like"/>
    <property type="match status" value="1"/>
</dbReference>
<dbReference type="InterPro" id="IPR010310">
    <property type="entry name" value="T7SS_ESAT-6-like"/>
</dbReference>
<dbReference type="OrthoDB" id="3253863at2"/>
<dbReference type="RefSeq" id="WP_126704235.1">
    <property type="nucleotide sequence ID" value="NZ_CP034593.1"/>
</dbReference>
<dbReference type="EMBL" id="CP034593">
    <property type="protein sequence ID" value="AZQ77432.1"/>
    <property type="molecule type" value="Genomic_DNA"/>
</dbReference>
<evidence type="ECO:0008006" key="3">
    <source>
        <dbReference type="Google" id="ProtNLM"/>
    </source>
</evidence>
<dbReference type="SUPFAM" id="SSF140453">
    <property type="entry name" value="EsxAB dimer-like"/>
    <property type="match status" value="1"/>
</dbReference>
<proteinExistence type="predicted"/>
<keyword evidence="2" id="KW-1185">Reference proteome</keyword>
<reference evidence="1 2" key="1">
    <citation type="submission" date="2018-12" db="EMBL/GenBank/DDBJ databases">
        <title>Complete genome sequence of Flaviflexus sp. H23T48.</title>
        <authorList>
            <person name="Bae J.-W."/>
            <person name="Lee J.-Y."/>
        </authorList>
    </citation>
    <scope>NUCLEOTIDE SEQUENCE [LARGE SCALE GENOMIC DNA]</scope>
    <source>
        <strain evidence="1 2">H23T48</strain>
    </source>
</reference>
<dbReference type="KEGG" id="flh:EJ997_08880"/>
<dbReference type="Pfam" id="PF06013">
    <property type="entry name" value="WXG100"/>
    <property type="match status" value="1"/>
</dbReference>
<accession>A0A3S9PYK3</accession>
<dbReference type="AlphaFoldDB" id="A0A3S9PYK3"/>
<name>A0A3S9PYK3_9ACTO</name>